<keyword evidence="1" id="KW-1185">Reference proteome</keyword>
<dbReference type="RefSeq" id="XP_065649977.1">
    <property type="nucleotide sequence ID" value="XM_065793905.1"/>
</dbReference>
<dbReference type="Proteomes" id="UP001652625">
    <property type="component" value="Chromosome 03"/>
</dbReference>
<accession>A0ABM4BLM5</accession>
<reference evidence="2" key="1">
    <citation type="submission" date="2025-08" db="UniProtKB">
        <authorList>
            <consortium name="RefSeq"/>
        </authorList>
    </citation>
    <scope>IDENTIFICATION</scope>
</reference>
<proteinExistence type="predicted"/>
<name>A0ABM4BLM5_HYDVU</name>
<evidence type="ECO:0000313" key="2">
    <source>
        <dbReference type="RefSeq" id="XP_065649977.1"/>
    </source>
</evidence>
<evidence type="ECO:0000313" key="1">
    <source>
        <dbReference type="Proteomes" id="UP001652625"/>
    </source>
</evidence>
<sequence>MKNSCIESEEVVENILIEVNNNEVSKSLFATDVDKNSLIQDLNVKLEKLNKKVIIQTKKINILKSKARINAIQKHNFKKRDKFSVLKTIFKEDQILSLSRKNTKFIKWSNDTINEALELKFTCGQSGYENLLRLNLPYPSLRTLQRRL</sequence>
<dbReference type="GeneID" id="136078321"/>
<organism evidence="1 2">
    <name type="scientific">Hydra vulgaris</name>
    <name type="common">Hydra</name>
    <name type="synonym">Hydra attenuata</name>
    <dbReference type="NCBI Taxonomy" id="6087"/>
    <lineage>
        <taxon>Eukaryota</taxon>
        <taxon>Metazoa</taxon>
        <taxon>Cnidaria</taxon>
        <taxon>Hydrozoa</taxon>
        <taxon>Hydroidolina</taxon>
        <taxon>Anthoathecata</taxon>
        <taxon>Aplanulata</taxon>
        <taxon>Hydridae</taxon>
        <taxon>Hydra</taxon>
    </lineage>
</organism>
<gene>
    <name evidence="2" type="primary">LOC136078321</name>
</gene>
<protein>
    <submittedName>
        <fullName evidence="2">Uncharacterized protein LOC136078321</fullName>
    </submittedName>
</protein>